<comment type="caution">
    <text evidence="5">The sequence shown here is derived from an EMBL/GenBank/DDBJ whole genome shotgun (WGS) entry which is preliminary data.</text>
</comment>
<dbReference type="GO" id="GO:0005634">
    <property type="term" value="C:nucleus"/>
    <property type="evidence" value="ECO:0007669"/>
    <property type="project" value="TreeGrafter"/>
</dbReference>
<dbReference type="AlphaFoldDB" id="A0A8J5MS09"/>
<keyword evidence="6" id="KW-1185">Reference proteome</keyword>
<name>A0A8J5MS09_HOMAM</name>
<reference evidence="5" key="1">
    <citation type="journal article" date="2021" name="Sci. Adv.">
        <title>The American lobster genome reveals insights on longevity, neural, and immune adaptations.</title>
        <authorList>
            <person name="Polinski J.M."/>
            <person name="Zimin A.V."/>
            <person name="Clark K.F."/>
            <person name="Kohn A.B."/>
            <person name="Sadowski N."/>
            <person name="Timp W."/>
            <person name="Ptitsyn A."/>
            <person name="Khanna P."/>
            <person name="Romanova D.Y."/>
            <person name="Williams P."/>
            <person name="Greenwood S.J."/>
            <person name="Moroz L.L."/>
            <person name="Walt D.R."/>
            <person name="Bodnar A.G."/>
        </authorList>
    </citation>
    <scope>NUCLEOTIDE SEQUENCE</scope>
    <source>
        <strain evidence="5">GMGI-L3</strain>
    </source>
</reference>
<dbReference type="PANTHER" id="PTHR19303:SF73">
    <property type="entry name" value="PROTEIN PDC2"/>
    <property type="match status" value="1"/>
</dbReference>
<feature type="compositionally biased region" description="Low complexity" evidence="3">
    <location>
        <begin position="406"/>
        <end position="420"/>
    </location>
</feature>
<keyword evidence="2" id="KW-0539">Nucleus</keyword>
<proteinExistence type="predicted"/>
<dbReference type="Gene3D" id="1.10.10.60">
    <property type="entry name" value="Homeodomain-like"/>
    <property type="match status" value="1"/>
</dbReference>
<dbReference type="Pfam" id="PF04218">
    <property type="entry name" value="CENP-B_N"/>
    <property type="match status" value="1"/>
</dbReference>
<protein>
    <submittedName>
        <fullName evidence="5">Tigger transposable element-derived protein 1-like 137</fullName>
    </submittedName>
</protein>
<feature type="non-terminal residue" evidence="5">
    <location>
        <position position="1"/>
    </location>
</feature>
<dbReference type="GO" id="GO:0003677">
    <property type="term" value="F:DNA binding"/>
    <property type="evidence" value="ECO:0007669"/>
    <property type="project" value="UniProtKB-KW"/>
</dbReference>
<sequence>MMAVEVNKESHKPSVTTIWESRRGNTSLEMKREMLEMIKSGARTCEIMCRFNCPESTIRSLKHNKETLTASVNVFSRFSSNRTFSNTSQRNLLLVITEHFLHKWVERRNLEQGDLSGPQIRQQEHAYAAVAQTKRVNSPPPFNASVGWLALFKKHYEKRSPKTTFIAKDEKQARGVKTSKCRITVLFTANASGDFFMKPIVVNRAARLRAYRHANIIVEAWHKINVATVLHTWKPLFANSEISRAEQTVASGERQSVAATLMDTVEAARSIPAPGFSDVQVEDLQEIVGQHQQQPTIEDVMMKKNSKQHKRMMLSLLTELLTNIAHLCEQLEEYDTRPHPQNLMCSAFDKGMEKCTALYMSRVNARQQALITRTVLGDLLVEELPQDLRDLMLRLEVVLRREQGGSSNQPSLPQNPSTSPVKHFTHSI</sequence>
<feature type="domain" description="HTH CENPB-type" evidence="4">
    <location>
        <begin position="85"/>
        <end position="162"/>
    </location>
</feature>
<evidence type="ECO:0000313" key="6">
    <source>
        <dbReference type="Proteomes" id="UP000747542"/>
    </source>
</evidence>
<dbReference type="InterPro" id="IPR006600">
    <property type="entry name" value="HTH_CenpB_DNA-bd_dom"/>
</dbReference>
<gene>
    <name evidence="5" type="primary">TIGD1-L137</name>
    <name evidence="5" type="ORF">Hamer_G013962</name>
</gene>
<evidence type="ECO:0000313" key="5">
    <source>
        <dbReference type="EMBL" id="KAG7161332.1"/>
    </source>
</evidence>
<dbReference type="InterPro" id="IPR007889">
    <property type="entry name" value="HTH_Psq"/>
</dbReference>
<dbReference type="PANTHER" id="PTHR19303">
    <property type="entry name" value="TRANSPOSON"/>
    <property type="match status" value="1"/>
</dbReference>
<dbReference type="Pfam" id="PF03221">
    <property type="entry name" value="HTH_Tnp_Tc5"/>
    <property type="match status" value="1"/>
</dbReference>
<evidence type="ECO:0000259" key="4">
    <source>
        <dbReference type="PROSITE" id="PS51253"/>
    </source>
</evidence>
<accession>A0A8J5MS09</accession>
<dbReference type="PROSITE" id="PS51253">
    <property type="entry name" value="HTH_CENPB"/>
    <property type="match status" value="1"/>
</dbReference>
<keyword evidence="1" id="KW-0238">DNA-binding</keyword>
<evidence type="ECO:0000256" key="3">
    <source>
        <dbReference type="SAM" id="MobiDB-lite"/>
    </source>
</evidence>
<dbReference type="EMBL" id="JAHLQT010029499">
    <property type="protein sequence ID" value="KAG7161332.1"/>
    <property type="molecule type" value="Genomic_DNA"/>
</dbReference>
<feature type="region of interest" description="Disordered" evidence="3">
    <location>
        <begin position="404"/>
        <end position="428"/>
    </location>
</feature>
<evidence type="ECO:0000256" key="1">
    <source>
        <dbReference type="ARBA" id="ARBA00023125"/>
    </source>
</evidence>
<dbReference type="InterPro" id="IPR050863">
    <property type="entry name" value="CenT-Element_Derived"/>
</dbReference>
<organism evidence="5 6">
    <name type="scientific">Homarus americanus</name>
    <name type="common">American lobster</name>
    <dbReference type="NCBI Taxonomy" id="6706"/>
    <lineage>
        <taxon>Eukaryota</taxon>
        <taxon>Metazoa</taxon>
        <taxon>Ecdysozoa</taxon>
        <taxon>Arthropoda</taxon>
        <taxon>Crustacea</taxon>
        <taxon>Multicrustacea</taxon>
        <taxon>Malacostraca</taxon>
        <taxon>Eumalacostraca</taxon>
        <taxon>Eucarida</taxon>
        <taxon>Decapoda</taxon>
        <taxon>Pleocyemata</taxon>
        <taxon>Astacidea</taxon>
        <taxon>Nephropoidea</taxon>
        <taxon>Nephropidae</taxon>
        <taxon>Homarus</taxon>
    </lineage>
</organism>
<evidence type="ECO:0000256" key="2">
    <source>
        <dbReference type="ARBA" id="ARBA00023242"/>
    </source>
</evidence>
<dbReference type="Proteomes" id="UP000747542">
    <property type="component" value="Unassembled WGS sequence"/>
</dbReference>